<name>A0ACC0N0U2_RHOML</name>
<keyword evidence="2" id="KW-1185">Reference proteome</keyword>
<comment type="caution">
    <text evidence="1">The sequence shown here is derived from an EMBL/GenBank/DDBJ whole genome shotgun (WGS) entry which is preliminary data.</text>
</comment>
<gene>
    <name evidence="1" type="ORF">RHMOL_Rhmol07G0146300</name>
</gene>
<accession>A0ACC0N0U2</accession>
<dbReference type="Proteomes" id="UP001062846">
    <property type="component" value="Chromosome 7"/>
</dbReference>
<dbReference type="EMBL" id="CM046394">
    <property type="protein sequence ID" value="KAI8546780.1"/>
    <property type="molecule type" value="Genomic_DNA"/>
</dbReference>
<evidence type="ECO:0000313" key="1">
    <source>
        <dbReference type="EMBL" id="KAI8546780.1"/>
    </source>
</evidence>
<reference evidence="1" key="1">
    <citation type="submission" date="2022-02" db="EMBL/GenBank/DDBJ databases">
        <title>Plant Genome Project.</title>
        <authorList>
            <person name="Zhang R.-G."/>
        </authorList>
    </citation>
    <scope>NUCLEOTIDE SEQUENCE</scope>
    <source>
        <strain evidence="1">AT1</strain>
    </source>
</reference>
<evidence type="ECO:0000313" key="2">
    <source>
        <dbReference type="Proteomes" id="UP001062846"/>
    </source>
</evidence>
<organism evidence="1 2">
    <name type="scientific">Rhododendron molle</name>
    <name type="common">Chinese azalea</name>
    <name type="synonym">Azalea mollis</name>
    <dbReference type="NCBI Taxonomy" id="49168"/>
    <lineage>
        <taxon>Eukaryota</taxon>
        <taxon>Viridiplantae</taxon>
        <taxon>Streptophyta</taxon>
        <taxon>Embryophyta</taxon>
        <taxon>Tracheophyta</taxon>
        <taxon>Spermatophyta</taxon>
        <taxon>Magnoliopsida</taxon>
        <taxon>eudicotyledons</taxon>
        <taxon>Gunneridae</taxon>
        <taxon>Pentapetalae</taxon>
        <taxon>asterids</taxon>
        <taxon>Ericales</taxon>
        <taxon>Ericaceae</taxon>
        <taxon>Ericoideae</taxon>
        <taxon>Rhodoreae</taxon>
        <taxon>Rhododendron</taxon>
    </lineage>
</organism>
<protein>
    <submittedName>
        <fullName evidence="1">Uncharacterized protein</fullName>
    </submittedName>
</protein>
<sequence>MATRKIFCTAAAAVRSATYFSSRSQLRRPGTSTGLLLPPIGSTKSRFSAKYPFRHDDIFFGKKTHSLPCSTDAKSSPSRCQDVIFEQGKREALDNYRNDLTELARRGKLNPVPRREDEIERCVQILSRDRTKNNPIIIGERGKERTEIVEGLAQGMVHGDASEILVHRKLVSLDTGSLLAGAESGRHLAQRLEAVLKDIAASNSDQKVIIFIDEIHALIGHADADIVGKLLNSTLGRRGGDVRIVGATTWSGYKEYIDHQDLDLERRFQKVLCGHRRMGWRASIWVTLLDMFADFHDFLSKIHDNVLFT</sequence>
<proteinExistence type="predicted"/>